<accession>A0A2W6NNY1</accession>
<gene>
    <name evidence="1" type="ORF">DN757_02175</name>
</gene>
<proteinExistence type="predicted"/>
<protein>
    <recommendedName>
        <fullName evidence="3">Calcineurin-like phosphoesterase domain-containing protein</fullName>
    </recommendedName>
</protein>
<dbReference type="SUPFAM" id="SSF56300">
    <property type="entry name" value="Metallo-dependent phosphatases"/>
    <property type="match status" value="1"/>
</dbReference>
<sequence>MTPTVFKRNSNETITDYHIRLGDNLELYELTWAQATELLNEESEEDYTESRWRKKYKSYLEWKPVILEKYANNEVAEEVRDATLELKKETVKLRDQKREYNQLIFKEARFENLKNGIKEAVLELAKLKPLSPSHPKVFQVTNKKGISLWSDWHIGSEFKNSLNTYNVDIFRSRLSELITKTLMYSKRNEIDEIIVANLGDIIHGAIHVSARVQSGEDVINQIQIAAESVAEALVELSLHHRKVKFINIIGNHSRLISNKHDSIFRENLEYLIPWFLETRLRDFKNIEIVKDTDGIYIEEIEGENHVFVHGDLDSAYTSAKNLPQLLGFVPKYIYSGHIHHNYEKEFGKTEVIVNGSLMGVDDYAISKRYYATPMQKYIVLDGSDIECTYKIKL</sequence>
<organism evidence="1 2">
    <name type="scientific">Paenibacillus silvae</name>
    <dbReference type="NCBI Taxonomy" id="1325358"/>
    <lineage>
        <taxon>Bacteria</taxon>
        <taxon>Bacillati</taxon>
        <taxon>Bacillota</taxon>
        <taxon>Bacilli</taxon>
        <taxon>Bacillales</taxon>
        <taxon>Paenibacillaceae</taxon>
        <taxon>Paenibacillus</taxon>
    </lineage>
</organism>
<dbReference type="EMBL" id="QKWW01000006">
    <property type="protein sequence ID" value="PZT57485.1"/>
    <property type="molecule type" value="Genomic_DNA"/>
</dbReference>
<dbReference type="Gene3D" id="3.60.21.10">
    <property type="match status" value="1"/>
</dbReference>
<dbReference type="InterPro" id="IPR029052">
    <property type="entry name" value="Metallo-depent_PP-like"/>
</dbReference>
<evidence type="ECO:0008006" key="3">
    <source>
        <dbReference type="Google" id="ProtNLM"/>
    </source>
</evidence>
<reference evidence="1 2" key="1">
    <citation type="submission" date="2018-06" db="EMBL/GenBank/DDBJ databases">
        <title>Isolation of heavy metals resistant Paenibacillus silvae NC2 from Gold-Copper mine in ZiJin, China.</title>
        <authorList>
            <person name="Xu J."/>
            <person name="Mazhar H.S."/>
            <person name="Rensing C."/>
        </authorList>
    </citation>
    <scope>NUCLEOTIDE SEQUENCE [LARGE SCALE GENOMIC DNA]</scope>
    <source>
        <strain evidence="1 2">NC2</strain>
    </source>
</reference>
<name>A0A2W6NNY1_9BACL</name>
<dbReference type="Proteomes" id="UP000249204">
    <property type="component" value="Unassembled WGS sequence"/>
</dbReference>
<evidence type="ECO:0000313" key="2">
    <source>
        <dbReference type="Proteomes" id="UP000249204"/>
    </source>
</evidence>
<evidence type="ECO:0000313" key="1">
    <source>
        <dbReference type="EMBL" id="PZT57485.1"/>
    </source>
</evidence>
<dbReference type="AlphaFoldDB" id="A0A2W6NNY1"/>
<comment type="caution">
    <text evidence="1">The sequence shown here is derived from an EMBL/GenBank/DDBJ whole genome shotgun (WGS) entry which is preliminary data.</text>
</comment>
<dbReference type="RefSeq" id="WP_111268636.1">
    <property type="nucleotide sequence ID" value="NZ_QKWW01000006.1"/>
</dbReference>